<dbReference type="Proteomes" id="UP000466442">
    <property type="component" value="Unassembled WGS sequence"/>
</dbReference>
<dbReference type="AlphaFoldDB" id="A0A8S9X580"/>
<evidence type="ECO:0000313" key="1">
    <source>
        <dbReference type="EMBL" id="KAF6204127.1"/>
    </source>
</evidence>
<dbReference type="EMBL" id="WIXP02000010">
    <property type="protein sequence ID" value="KAF6204127.1"/>
    <property type="molecule type" value="Genomic_DNA"/>
</dbReference>
<organism evidence="1 2">
    <name type="scientific">Apolygus lucorum</name>
    <name type="common">Small green plant bug</name>
    <name type="synonym">Lygocoris lucorum</name>
    <dbReference type="NCBI Taxonomy" id="248454"/>
    <lineage>
        <taxon>Eukaryota</taxon>
        <taxon>Metazoa</taxon>
        <taxon>Ecdysozoa</taxon>
        <taxon>Arthropoda</taxon>
        <taxon>Hexapoda</taxon>
        <taxon>Insecta</taxon>
        <taxon>Pterygota</taxon>
        <taxon>Neoptera</taxon>
        <taxon>Paraneoptera</taxon>
        <taxon>Hemiptera</taxon>
        <taxon>Heteroptera</taxon>
        <taxon>Panheteroptera</taxon>
        <taxon>Cimicomorpha</taxon>
        <taxon>Miridae</taxon>
        <taxon>Mirini</taxon>
        <taxon>Apolygus</taxon>
    </lineage>
</organism>
<keyword evidence="2" id="KW-1185">Reference proteome</keyword>
<accession>A0A8S9X580</accession>
<reference evidence="1" key="1">
    <citation type="journal article" date="2021" name="Mol. Ecol. Resour.">
        <title>Apolygus lucorum genome provides insights into omnivorousness and mesophyll feeding.</title>
        <authorList>
            <person name="Liu Y."/>
            <person name="Liu H."/>
            <person name="Wang H."/>
            <person name="Huang T."/>
            <person name="Liu B."/>
            <person name="Yang B."/>
            <person name="Yin L."/>
            <person name="Li B."/>
            <person name="Zhang Y."/>
            <person name="Zhang S."/>
            <person name="Jiang F."/>
            <person name="Zhang X."/>
            <person name="Ren Y."/>
            <person name="Wang B."/>
            <person name="Wang S."/>
            <person name="Lu Y."/>
            <person name="Wu K."/>
            <person name="Fan W."/>
            <person name="Wang G."/>
        </authorList>
    </citation>
    <scope>NUCLEOTIDE SEQUENCE</scope>
    <source>
        <strain evidence="1">12Hb</strain>
    </source>
</reference>
<sequence>MGDEAVVKDDTVTVDTNVEVVVACGEDKLVKLEVTEEEEVINVDQMINEVVTIDEDRLIKEEAFEENLITQDETTDEEDQIVEEEMFSDEPLSPQSQQAVNRNEVGEYRVVSRRLTEDGIQRFCIEEKVPQSSDIGNDSESCEKSENTNKLFAWYSYPKLSPMGYDLESKDKSDLRI</sequence>
<proteinExistence type="predicted"/>
<evidence type="ECO:0000313" key="2">
    <source>
        <dbReference type="Proteomes" id="UP000466442"/>
    </source>
</evidence>
<gene>
    <name evidence="1" type="ORF">GE061_002467</name>
</gene>
<comment type="caution">
    <text evidence="1">The sequence shown here is derived from an EMBL/GenBank/DDBJ whole genome shotgun (WGS) entry which is preliminary data.</text>
</comment>
<name>A0A8S9X580_APOLU</name>
<protein>
    <submittedName>
        <fullName evidence="1">Uncharacterized protein</fullName>
    </submittedName>
</protein>